<proteinExistence type="predicted"/>
<dbReference type="AlphaFoldDB" id="A0AAV2M160"/>
<protein>
    <recommendedName>
        <fullName evidence="4">Retrotransposon gag domain-containing protein</fullName>
    </recommendedName>
</protein>
<dbReference type="PANTHER" id="PTHR37984:SF9">
    <property type="entry name" value="INTEGRASE CATALYTIC DOMAIN-CONTAINING PROTEIN"/>
    <property type="match status" value="1"/>
</dbReference>
<dbReference type="InterPro" id="IPR050951">
    <property type="entry name" value="Retrovirus_Pol_polyprotein"/>
</dbReference>
<dbReference type="EMBL" id="OZ035827">
    <property type="protein sequence ID" value="CAL1607038.1"/>
    <property type="molecule type" value="Genomic_DNA"/>
</dbReference>
<keyword evidence="3" id="KW-1185">Reference proteome</keyword>
<feature type="compositionally biased region" description="Basic and acidic residues" evidence="1">
    <location>
        <begin position="145"/>
        <end position="158"/>
    </location>
</feature>
<reference evidence="2 3" key="1">
    <citation type="submission" date="2024-04" db="EMBL/GenBank/DDBJ databases">
        <authorList>
            <person name="Waldvogel A.-M."/>
            <person name="Schoenle A."/>
        </authorList>
    </citation>
    <scope>NUCLEOTIDE SEQUENCE [LARGE SCALE GENOMIC DNA]</scope>
</reference>
<name>A0AAV2M160_KNICA</name>
<feature type="region of interest" description="Disordered" evidence="1">
    <location>
        <begin position="141"/>
        <end position="164"/>
    </location>
</feature>
<dbReference type="PANTHER" id="PTHR37984">
    <property type="entry name" value="PROTEIN CBG26694"/>
    <property type="match status" value="1"/>
</dbReference>
<organism evidence="2 3">
    <name type="scientific">Knipowitschia caucasica</name>
    <name type="common">Caucasian dwarf goby</name>
    <name type="synonym">Pomatoschistus caucasicus</name>
    <dbReference type="NCBI Taxonomy" id="637954"/>
    <lineage>
        <taxon>Eukaryota</taxon>
        <taxon>Metazoa</taxon>
        <taxon>Chordata</taxon>
        <taxon>Craniata</taxon>
        <taxon>Vertebrata</taxon>
        <taxon>Euteleostomi</taxon>
        <taxon>Actinopterygii</taxon>
        <taxon>Neopterygii</taxon>
        <taxon>Teleostei</taxon>
        <taxon>Neoteleostei</taxon>
        <taxon>Acanthomorphata</taxon>
        <taxon>Gobiaria</taxon>
        <taxon>Gobiiformes</taxon>
        <taxon>Gobioidei</taxon>
        <taxon>Gobiidae</taxon>
        <taxon>Gobiinae</taxon>
        <taxon>Knipowitschia</taxon>
    </lineage>
</organism>
<evidence type="ECO:0008006" key="4">
    <source>
        <dbReference type="Google" id="ProtNLM"/>
    </source>
</evidence>
<gene>
    <name evidence="2" type="ORF">KC01_LOCUS34123</name>
</gene>
<evidence type="ECO:0000256" key="1">
    <source>
        <dbReference type="SAM" id="MobiDB-lite"/>
    </source>
</evidence>
<feature type="region of interest" description="Disordered" evidence="1">
    <location>
        <begin position="437"/>
        <end position="461"/>
    </location>
</feature>
<accession>A0AAV2M160</accession>
<evidence type="ECO:0000313" key="3">
    <source>
        <dbReference type="Proteomes" id="UP001497482"/>
    </source>
</evidence>
<dbReference type="Proteomes" id="UP001497482">
    <property type="component" value="Chromosome 5"/>
</dbReference>
<sequence length="461" mass="52149">MGSEAEKIFTSFNLSEDEKKSYEAVLKKFDEYFIPRRNIIHERACFYQRGQQPGETAEQYIRVLYEVAEHCEFGDKRDEHIRDRLVVGIQDKELSRKFQLKADLTLQEVTEQIRQAEEINKHVSLQSSAPEAMAVNMVRRQSGPHTDRPGRYRPRQDASSRQGTYKMEGCGKCDVTVVNQSTYKMMKPKIELQLPNTRFVSPGGDLKCMGLFQATTKYKEQQYTFNVYVIEGKVSCLLGRHEAVEMGLVIRVNEVSTVFSSGGLLDTEPVKIVLQEGAQPYAVHTARRIPLPLVPLVKKELHRMESEGIIEKDNLKPGWPDMDKIQQADASAKQKQAHFYNRRHGVRCLPPLSPGDPVLTKLDGQNGQWTRPAVIQGTSSTPRSYIVETAQGERYRRNRRHLLAVPHRATPENVDPVANSQTVDSEMTNKEPAVITPETVTSGSGMTRSGRVSRPAAKLDL</sequence>
<feature type="region of interest" description="Disordered" evidence="1">
    <location>
        <begin position="411"/>
        <end position="430"/>
    </location>
</feature>
<evidence type="ECO:0000313" key="2">
    <source>
        <dbReference type="EMBL" id="CAL1607038.1"/>
    </source>
</evidence>
<feature type="compositionally biased region" description="Polar residues" evidence="1">
    <location>
        <begin position="438"/>
        <end position="447"/>
    </location>
</feature>